<protein>
    <submittedName>
        <fullName evidence="3">Uncharacterized protein</fullName>
    </submittedName>
</protein>
<accession>A0A0D9UYD5</accession>
<dbReference type="AlphaFoldDB" id="A0A0D9UYD5"/>
<dbReference type="EnsemblPlants" id="LPERR01G07110.1">
    <property type="protein sequence ID" value="LPERR01G07110.1"/>
    <property type="gene ID" value="LPERR01G07110"/>
</dbReference>
<dbReference type="HOGENOM" id="CLU_1588823_0_0_1"/>
<evidence type="ECO:0000313" key="3">
    <source>
        <dbReference type="EnsemblPlants" id="LPERR01G07110.1"/>
    </source>
</evidence>
<evidence type="ECO:0000256" key="2">
    <source>
        <dbReference type="SAM" id="Phobius"/>
    </source>
</evidence>
<feature type="transmembrane region" description="Helical" evidence="2">
    <location>
        <begin position="12"/>
        <end position="36"/>
    </location>
</feature>
<keyword evidence="2" id="KW-0472">Membrane</keyword>
<organism evidence="3 4">
    <name type="scientific">Leersia perrieri</name>
    <dbReference type="NCBI Taxonomy" id="77586"/>
    <lineage>
        <taxon>Eukaryota</taxon>
        <taxon>Viridiplantae</taxon>
        <taxon>Streptophyta</taxon>
        <taxon>Embryophyta</taxon>
        <taxon>Tracheophyta</taxon>
        <taxon>Spermatophyta</taxon>
        <taxon>Magnoliopsida</taxon>
        <taxon>Liliopsida</taxon>
        <taxon>Poales</taxon>
        <taxon>Poaceae</taxon>
        <taxon>BOP clade</taxon>
        <taxon>Oryzoideae</taxon>
        <taxon>Oryzeae</taxon>
        <taxon>Oryzinae</taxon>
        <taxon>Leersia</taxon>
    </lineage>
</organism>
<evidence type="ECO:0000256" key="1">
    <source>
        <dbReference type="SAM" id="MobiDB-lite"/>
    </source>
</evidence>
<reference evidence="4" key="2">
    <citation type="submission" date="2013-12" db="EMBL/GenBank/DDBJ databases">
        <authorList>
            <person name="Yu Y."/>
            <person name="Lee S."/>
            <person name="de Baynast K."/>
            <person name="Wissotski M."/>
            <person name="Liu L."/>
            <person name="Talag J."/>
            <person name="Goicoechea J."/>
            <person name="Angelova A."/>
            <person name="Jetty R."/>
            <person name="Kudrna D."/>
            <person name="Golser W."/>
            <person name="Rivera L."/>
            <person name="Zhang J."/>
            <person name="Wing R."/>
        </authorList>
    </citation>
    <scope>NUCLEOTIDE SEQUENCE</scope>
</reference>
<name>A0A0D9UYD5_9ORYZ</name>
<dbReference type="Proteomes" id="UP000032180">
    <property type="component" value="Chromosome 1"/>
</dbReference>
<proteinExistence type="predicted"/>
<reference evidence="3 4" key="1">
    <citation type="submission" date="2012-08" db="EMBL/GenBank/DDBJ databases">
        <title>Oryza genome evolution.</title>
        <authorList>
            <person name="Wing R.A."/>
        </authorList>
    </citation>
    <scope>NUCLEOTIDE SEQUENCE</scope>
</reference>
<keyword evidence="2" id="KW-1133">Transmembrane helix</keyword>
<keyword evidence="4" id="KW-1185">Reference proteome</keyword>
<reference evidence="3" key="3">
    <citation type="submission" date="2015-04" db="UniProtKB">
        <authorList>
            <consortium name="EnsemblPlants"/>
        </authorList>
    </citation>
    <scope>IDENTIFICATION</scope>
</reference>
<sequence length="168" mass="17785">MRQRPEPPNDAALVLVIRVRIAIGVVRVGFLLLAALPRRLRPPPAVLGVAAAPHSHRARLAVPVAVAPEDEAQKGGELPPTADGSLLLLLRDGDRGGDCQIRLRRRLHRRLGQHKEFLRGGFAVDGGIGHREVGGAARRRWGDEEEADGGGNGEGGACGGHACLGRIV</sequence>
<dbReference type="Gramene" id="LPERR01G07110.1">
    <property type="protein sequence ID" value="LPERR01G07110.1"/>
    <property type="gene ID" value="LPERR01G07110"/>
</dbReference>
<feature type="region of interest" description="Disordered" evidence="1">
    <location>
        <begin position="135"/>
        <end position="155"/>
    </location>
</feature>
<keyword evidence="2" id="KW-0812">Transmembrane</keyword>
<evidence type="ECO:0000313" key="4">
    <source>
        <dbReference type="Proteomes" id="UP000032180"/>
    </source>
</evidence>